<keyword evidence="2" id="KW-0472">Membrane</keyword>
<feature type="transmembrane region" description="Helical" evidence="2">
    <location>
        <begin position="437"/>
        <end position="463"/>
    </location>
</feature>
<dbReference type="GeneID" id="92366126"/>
<dbReference type="OrthoDB" id="341745at2759"/>
<dbReference type="Proteomes" id="UP000186804">
    <property type="component" value="Unassembled WGS sequence"/>
</dbReference>
<evidence type="ECO:0000313" key="3">
    <source>
        <dbReference type="EMBL" id="OII77232.1"/>
    </source>
</evidence>
<feature type="transmembrane region" description="Helical" evidence="2">
    <location>
        <begin position="1289"/>
        <end position="1310"/>
    </location>
</feature>
<feature type="transmembrane region" description="Helical" evidence="2">
    <location>
        <begin position="580"/>
        <end position="600"/>
    </location>
</feature>
<accession>A0A1J4MST2</accession>
<feature type="transmembrane region" description="Helical" evidence="2">
    <location>
        <begin position="396"/>
        <end position="416"/>
    </location>
</feature>
<dbReference type="RefSeq" id="XP_067069078.1">
    <property type="nucleotide sequence ID" value="XM_067212172.1"/>
</dbReference>
<evidence type="ECO:0000256" key="2">
    <source>
        <dbReference type="SAM" id="Phobius"/>
    </source>
</evidence>
<protein>
    <submittedName>
        <fullName evidence="3">Uncharacterized protein</fullName>
    </submittedName>
</protein>
<feature type="coiled-coil region" evidence="1">
    <location>
        <begin position="1642"/>
        <end position="1671"/>
    </location>
</feature>
<feature type="transmembrane region" description="Helical" evidence="2">
    <location>
        <begin position="1226"/>
        <end position="1251"/>
    </location>
</feature>
<dbReference type="PANTHER" id="PTHR10877">
    <property type="entry name" value="POLYCYSTIN FAMILY MEMBER"/>
    <property type="match status" value="1"/>
</dbReference>
<dbReference type="GO" id="GO:0050982">
    <property type="term" value="P:detection of mechanical stimulus"/>
    <property type="evidence" value="ECO:0007669"/>
    <property type="project" value="TreeGrafter"/>
</dbReference>
<evidence type="ECO:0000313" key="4">
    <source>
        <dbReference type="Proteomes" id="UP000186804"/>
    </source>
</evidence>
<name>A0A1J4MST2_9CRYT</name>
<keyword evidence="2" id="KW-0812">Transmembrane</keyword>
<reference evidence="3 4" key="1">
    <citation type="submission" date="2016-10" db="EMBL/GenBank/DDBJ databases">
        <title>Reductive evolution of mitochondrial metabolism and differential evolution of invasion-related proteins in Cryptosporidium.</title>
        <authorList>
            <person name="Liu S."/>
            <person name="Roellig D.M."/>
            <person name="Guo Y."/>
            <person name="Li N."/>
            <person name="Frace M.A."/>
            <person name="Tang K."/>
            <person name="Zhang L."/>
            <person name="Feng Y."/>
            <person name="Xiao L."/>
        </authorList>
    </citation>
    <scope>NUCLEOTIDE SEQUENCE [LARGE SCALE GENOMIC DNA]</scope>
    <source>
        <strain evidence="3">30847</strain>
    </source>
</reference>
<proteinExistence type="predicted"/>
<feature type="transmembrane region" description="Helical" evidence="2">
    <location>
        <begin position="940"/>
        <end position="959"/>
    </location>
</feature>
<sequence length="1679" mass="195671">MRDDKDTYNSKYIDYRGNYPGLYKKSNIIYDYELLTSKKEISKPLYTEKKSERRYTRTFSADSGRKKKIRSSFHSNFNGNIENQYELNNIEIYREKIFPFGILPNISYNNSDKNLANNKNKLKNIWNSLSNSESSSLDLIKGNNNIFAWPKVIELLIFTLLYFSLLIPIVYYDFSVDTKKLILNNLKNPTIAMQPNIYSSCITDMNGTSLKNGFINLYSTDLVDNIVIANSSIQYSNTTLNNFVSYCGWGSFYNIKTLADYIRWIAFILFPLISDFEQNFYNLLITPIRIYQDNLEGKNNKLIDSIESNSNNFAIKNGTIYIYPYDIPNALATLDYLLSKQYFNSDIKRITVDFITYNPFDGIKVIVNASLFQSVISGYYRPELIINATFSGTNSYSYIFLGISVIAMLVSIFRLISHKEALLYPKRTLKSSISISIGFIASLFLLFSTISFICWFVPTAWFWKNDITLKYISINALKNIDELESFFTKILNHTIYQDTCNYIFRYTGSVGIIFILFELFWLFVIKFSRKQAISLSVTIKKLTIPILFLLFVGSLFFCFYAVIGFFLFGNVIEEFSQYKSSILFILMVFVGDCSSLWNIVITSPIYAAIFIIPLLSIFGIIFPSFITAIFCYIYNSTIDTIDWYWENCTTSKKLFFFKSPWYIDPEEYSDKLINFESNKWYNNKKTINDLNKIKSHKYNTSNNEINYQDKRISQISDLTMLRSRYASFMIQPTTFEKLWDKITSKNLFMTTKNLQEMQLQKFDTIEASRNLNKAIYKQKSSVILQEIEQYDGLKNNTNTPLRYSLKSELNNDPEEPLAKSLETKAVYEYYNMVLKQGRAIFSLPGTLPDEFGNSKEISTSQQLMYRMIEYMENSIYKKYLLSVPFSSNLDTSYPKINSGVLRNDEELPFLINNVMAGETNPNIEDILTFTEKIHYIPESIWFSILIFIIFISVIAATILGTKVGLLSSSVNMIAWDEFFLDINTNIFKPIQTNLQSYNYKLGIPKGVYLRQPTSLDFITSNAPHELTFWSTEIITNLLYNTTQPGQVNNIFPNRSNNSDPVIINNFNLLLNSNDNNNTLGIEIRAVPIKDSKNISTIKFNNSSLIDVFNFQTNYRNIGGELDNNNKLLLDNLNMTFINNKILNFPFYYSTIISCEQSIQNFFNEILGILYILLGNNQIIYLDILLTNLLLEYQLTSLVSLSFISDFSGNLHKVVQNFIADISGNKVFLYIHICIEILIFMIFIGYLIVFSLECKKFVSYYKESPISTGRYKRSWIFCFLNYIFSSKIRLLDIVIIIIILVRIGFYCAFSIEVFNTYNSKYINITKTYSYISNNFVMVTLICIWLLSIRLLNFLAYISINFRLLIHSLYKYLSALFLIFLFQLTVFVGLMLLLYITYSTCIPQYKTFVGIYRGVIQLLIGTFNYSEAFECQRYITIMVIFPLVSGLLYITIPAYSIVILRALWLSKQEYNELNKIIAIVKSSYKCRNEQNNNSLEKNILNLGINERQLWEQVGIEYDSDNIIDKKNYPEKFQSRKSDNMYTPIHVADISDQQWSASPDSIKQWAEYEAECFIDRFRELYENMKLSVNNNRFYSDFVSEWENNLYSELQFLEVTVNRDEQLLRRIKRILEDTSNKSNMAQVLHASSLEAAIKEKEEELELKRLQLKNQQNNRLNKNKVYLV</sequence>
<dbReference type="EMBL" id="LRBS01000043">
    <property type="protein sequence ID" value="OII77232.1"/>
    <property type="molecule type" value="Genomic_DNA"/>
</dbReference>
<feature type="transmembrane region" description="Helical" evidence="2">
    <location>
        <begin position="607"/>
        <end position="630"/>
    </location>
</feature>
<comment type="caution">
    <text evidence="3">The sequence shown here is derived from an EMBL/GenBank/DDBJ whole genome shotgun (WGS) entry which is preliminary data.</text>
</comment>
<dbReference type="PANTHER" id="PTHR10877:SF183">
    <property type="entry name" value="AT14535P-RELATED"/>
    <property type="match status" value="1"/>
</dbReference>
<feature type="transmembrane region" description="Helical" evidence="2">
    <location>
        <begin position="1370"/>
        <end position="1394"/>
    </location>
</feature>
<keyword evidence="4" id="KW-1185">Reference proteome</keyword>
<dbReference type="VEuPathDB" id="CryptoDB:cand_019420"/>
<feature type="transmembrane region" description="Helical" evidence="2">
    <location>
        <begin position="1334"/>
        <end position="1358"/>
    </location>
</feature>
<organism evidence="3 4">
    <name type="scientific">Cryptosporidium andersoni</name>
    <dbReference type="NCBI Taxonomy" id="117008"/>
    <lineage>
        <taxon>Eukaryota</taxon>
        <taxon>Sar</taxon>
        <taxon>Alveolata</taxon>
        <taxon>Apicomplexa</taxon>
        <taxon>Conoidasida</taxon>
        <taxon>Coccidia</taxon>
        <taxon>Eucoccidiorida</taxon>
        <taxon>Eimeriorina</taxon>
        <taxon>Cryptosporidiidae</taxon>
        <taxon>Cryptosporidium</taxon>
    </lineage>
</organism>
<evidence type="ECO:0000256" key="1">
    <source>
        <dbReference type="SAM" id="Coils"/>
    </source>
</evidence>
<feature type="transmembrane region" description="Helical" evidence="2">
    <location>
        <begin position="546"/>
        <end position="568"/>
    </location>
</feature>
<gene>
    <name evidence="3" type="ORF">cand_019420</name>
</gene>
<dbReference type="InterPro" id="IPR051223">
    <property type="entry name" value="Polycystin"/>
</dbReference>
<feature type="transmembrane region" description="Helical" evidence="2">
    <location>
        <begin position="152"/>
        <end position="172"/>
    </location>
</feature>
<feature type="transmembrane region" description="Helical" evidence="2">
    <location>
        <begin position="1435"/>
        <end position="1462"/>
    </location>
</feature>
<dbReference type="GO" id="GO:0005262">
    <property type="term" value="F:calcium channel activity"/>
    <property type="evidence" value="ECO:0007669"/>
    <property type="project" value="TreeGrafter"/>
</dbReference>
<keyword evidence="2" id="KW-1133">Transmembrane helix</keyword>
<feature type="transmembrane region" description="Helical" evidence="2">
    <location>
        <begin position="503"/>
        <end position="525"/>
    </location>
</feature>
<dbReference type="GO" id="GO:0016020">
    <property type="term" value="C:membrane"/>
    <property type="evidence" value="ECO:0007669"/>
    <property type="project" value="TreeGrafter"/>
</dbReference>
<keyword evidence="1" id="KW-0175">Coiled coil</keyword>